<dbReference type="EMBL" id="SUNJ01010371">
    <property type="protein sequence ID" value="TPP59693.1"/>
    <property type="molecule type" value="Genomic_DNA"/>
</dbReference>
<proteinExistence type="predicted"/>
<organism evidence="2 3">
    <name type="scientific">Fasciola gigantica</name>
    <name type="common">Giant liver fluke</name>
    <dbReference type="NCBI Taxonomy" id="46835"/>
    <lineage>
        <taxon>Eukaryota</taxon>
        <taxon>Metazoa</taxon>
        <taxon>Spiralia</taxon>
        <taxon>Lophotrochozoa</taxon>
        <taxon>Platyhelminthes</taxon>
        <taxon>Trematoda</taxon>
        <taxon>Digenea</taxon>
        <taxon>Plagiorchiida</taxon>
        <taxon>Echinostomata</taxon>
        <taxon>Echinostomatoidea</taxon>
        <taxon>Fasciolidae</taxon>
        <taxon>Fasciola</taxon>
    </lineage>
</organism>
<reference evidence="2 3" key="1">
    <citation type="submission" date="2019-04" db="EMBL/GenBank/DDBJ databases">
        <title>Annotation for the trematode Fasciola gigantica.</title>
        <authorList>
            <person name="Choi Y.-J."/>
        </authorList>
    </citation>
    <scope>NUCLEOTIDE SEQUENCE [LARGE SCALE GENOMIC DNA]</scope>
    <source>
        <strain evidence="2">Uganda_cow_1</strain>
    </source>
</reference>
<evidence type="ECO:0000256" key="1">
    <source>
        <dbReference type="SAM" id="Phobius"/>
    </source>
</evidence>
<evidence type="ECO:0000313" key="2">
    <source>
        <dbReference type="EMBL" id="TPP59693.1"/>
    </source>
</evidence>
<sequence length="64" mass="7308">MHCGKHNFRLRVKGADRVYIHVVGTGFDEDDKFSLTFRSGAIRLNPFGIVSALLQILAVISWFW</sequence>
<keyword evidence="1" id="KW-0812">Transmembrane</keyword>
<keyword evidence="1" id="KW-0472">Membrane</keyword>
<keyword evidence="1" id="KW-1133">Transmembrane helix</keyword>
<dbReference type="Proteomes" id="UP000316759">
    <property type="component" value="Unassembled WGS sequence"/>
</dbReference>
<feature type="transmembrane region" description="Helical" evidence="1">
    <location>
        <begin position="44"/>
        <end position="63"/>
    </location>
</feature>
<protein>
    <submittedName>
        <fullName evidence="2">Uncharacterized protein</fullName>
    </submittedName>
</protein>
<name>A0A504YEX9_FASGI</name>
<comment type="caution">
    <text evidence="2">The sequence shown here is derived from an EMBL/GenBank/DDBJ whole genome shotgun (WGS) entry which is preliminary data.</text>
</comment>
<dbReference type="AlphaFoldDB" id="A0A504YEX9"/>
<gene>
    <name evidence="2" type="ORF">FGIG_03275</name>
</gene>
<accession>A0A504YEX9</accession>
<keyword evidence="3" id="KW-1185">Reference proteome</keyword>
<evidence type="ECO:0000313" key="3">
    <source>
        <dbReference type="Proteomes" id="UP000316759"/>
    </source>
</evidence>